<dbReference type="PANTHER" id="PTHR34704:SF1">
    <property type="entry name" value="ATPASE"/>
    <property type="match status" value="1"/>
</dbReference>
<dbReference type="RefSeq" id="WP_013136388.1">
    <property type="nucleotide sequence ID" value="NC_014166.1"/>
</dbReference>
<evidence type="ECO:0000259" key="1">
    <source>
        <dbReference type="Pfam" id="PF03008"/>
    </source>
</evidence>
<dbReference type="Proteomes" id="UP000000939">
    <property type="component" value="Chromosome"/>
</dbReference>
<dbReference type="STRING" id="572480.Arnit_2595"/>
<dbReference type="AlphaFoldDB" id="D5V6H3"/>
<protein>
    <submittedName>
        <fullName evidence="2">DUF234 DEXX-box ATPase</fullName>
    </submittedName>
</protein>
<reference evidence="2 3" key="1">
    <citation type="journal article" date="2010" name="Stand. Genomic Sci.">
        <title>Complete genome sequence of Arcobacter nitrofigilis type strain (CI).</title>
        <authorList>
            <person name="Pati A."/>
            <person name="Gronow S."/>
            <person name="Lapidus A."/>
            <person name="Copeland A."/>
            <person name="Glavina Del Rio T."/>
            <person name="Nolan M."/>
            <person name="Lucas S."/>
            <person name="Tice H."/>
            <person name="Cheng J.F."/>
            <person name="Han C."/>
            <person name="Chertkov O."/>
            <person name="Bruce D."/>
            <person name="Tapia R."/>
            <person name="Goodwin L."/>
            <person name="Pitluck S."/>
            <person name="Liolios K."/>
            <person name="Ivanova N."/>
            <person name="Mavromatis K."/>
            <person name="Chen A."/>
            <person name="Palaniappan K."/>
            <person name="Land M."/>
            <person name="Hauser L."/>
            <person name="Chang Y.J."/>
            <person name="Jeffries C.D."/>
            <person name="Detter J.C."/>
            <person name="Rohde M."/>
            <person name="Goker M."/>
            <person name="Bristow J."/>
            <person name="Eisen J.A."/>
            <person name="Markowitz V."/>
            <person name="Hugenholtz P."/>
            <person name="Klenk H.P."/>
            <person name="Kyrpides N.C."/>
        </authorList>
    </citation>
    <scope>NUCLEOTIDE SEQUENCE [LARGE SCALE GENOMIC DNA]</scope>
    <source>
        <strain evidence="3">ATCC 33309 / DSM 7299 / CCUG 15893 / LMG 7604 / NCTC 12251 / CI</strain>
    </source>
</reference>
<name>D5V6H3_ARCNC</name>
<organism evidence="2 3">
    <name type="scientific">Arcobacter nitrofigilis (strain ATCC 33309 / DSM 7299 / CCUG 15893 / LMG 7604 / NCTC 12251 / CI)</name>
    <name type="common">Campylobacter nitrofigilis</name>
    <dbReference type="NCBI Taxonomy" id="572480"/>
    <lineage>
        <taxon>Bacteria</taxon>
        <taxon>Pseudomonadati</taxon>
        <taxon>Campylobacterota</taxon>
        <taxon>Epsilonproteobacteria</taxon>
        <taxon>Campylobacterales</taxon>
        <taxon>Arcobacteraceae</taxon>
        <taxon>Arcobacter</taxon>
    </lineage>
</organism>
<dbReference type="PANTHER" id="PTHR34704">
    <property type="entry name" value="ATPASE"/>
    <property type="match status" value="1"/>
</dbReference>
<dbReference type="HOGENOM" id="CLU_071283_0_0_7"/>
<sequence length="273" mass="31785">METALNYFAIFGGLDIKIDTTKPLGKLIERHILDEYYDLQEYISKLTKNSLPYYKVLTGIALGDRRINSAFKRADVEYDEGIKALHDLEELEVIYTETSIDHLTNKFEDNDVADKLLFSAPFLRFWFAFVSPLYRGIARTEYKEFFERFNNYNAEFMQLIFEQLSHEYVKDLFKDDAIEEIGRFWDENNEINLVAETESGKIIVGSCKYTNNKMKKTELTRLKELCEKLEIVPDYVLLFSKSGFTNEVKALKSDGVKLFTVKSLKAILGVKLF</sequence>
<dbReference type="InterPro" id="IPR004256">
    <property type="entry name" value="DUF234"/>
</dbReference>
<dbReference type="eggNOG" id="COG1672">
    <property type="taxonomic scope" value="Bacteria"/>
</dbReference>
<accession>D5V6H3</accession>
<dbReference type="EMBL" id="CP001999">
    <property type="protein sequence ID" value="ADG94243.1"/>
    <property type="molecule type" value="Genomic_DNA"/>
</dbReference>
<dbReference type="KEGG" id="ant:Arnit_2595"/>
<proteinExistence type="predicted"/>
<dbReference type="OrthoDB" id="9801758at2"/>
<feature type="domain" description="DUF234" evidence="1">
    <location>
        <begin position="126"/>
        <end position="216"/>
    </location>
</feature>
<gene>
    <name evidence="2" type="ordered locus">Arnit_2595</name>
</gene>
<dbReference type="Pfam" id="PF03008">
    <property type="entry name" value="DUF234"/>
    <property type="match status" value="1"/>
</dbReference>
<evidence type="ECO:0000313" key="3">
    <source>
        <dbReference type="Proteomes" id="UP000000939"/>
    </source>
</evidence>
<evidence type="ECO:0000313" key="2">
    <source>
        <dbReference type="EMBL" id="ADG94243.1"/>
    </source>
</evidence>
<keyword evidence="3" id="KW-1185">Reference proteome</keyword>